<keyword evidence="7" id="KW-1133">Transmembrane helix</keyword>
<name>A0ABR9AXV5_9BACL</name>
<comment type="caution">
    <text evidence="10">The sequence shown here is derived from an EMBL/GenBank/DDBJ whole genome shotgun (WGS) entry which is preliminary data.</text>
</comment>
<evidence type="ECO:0000256" key="3">
    <source>
        <dbReference type="ARBA" id="ARBA00023136"/>
    </source>
</evidence>
<evidence type="ECO:0000256" key="7">
    <source>
        <dbReference type="SAM" id="Phobius"/>
    </source>
</evidence>
<sequence length="682" mass="74565">MRQKMGNGVVLRTIGKALGSLRVKMMVPILAVTLIPLLVTTTLLITNYSALLTKTTRQDQQRIAHTSASFLDQWFASKKAALVNIDNNHPELRTNDLSELIPTLNAAGGSDEEVVYYGYVDRNGQLYKPDGSKKSIEELALFKQLQQSKEAFVSDIEKKLDEQQPVVAIAHPILSEAGEFTGGLVAVLELQDVNALIKEVTYGDDSYTFILSPKLNFVVHKDPERWAQPFASFSTQGKVVMFRDEVMTKHEGYINYQETNGENKSAAFAEIAEASGWRLVITASEDSLLKTIEDSKVLAWSLIGITALLVGLVAYLVANMIIRPIRNISNLMKQVARGEVSSRLHVKGNHEMSLLQRNINEMLDSIVEMMLKMKEATQQLTRSSKQLSSVAEVTTSAALKVSESVHTVVQGSDAQYDGANQTRNAMEEMAGGIQRIAESASVVSDTTQQGLSLVNRGHQEIQSTMMQMNRLKQSMAVTASTVIALEKKSNDIEKIVTIILEIASQTNLLSLNASIEAARAGEHGRGFAIVAQEVKKLAEQTAEASNTIRGMVADIALATQEAAASIASGMQEMDKGVKIAGDTGTTFQSILSSIEQIHHQTLEVSATSEEMSASTEQVTASMQEIVTIARDSLERLHVISLSADEQKKSIGKLSVSADHLNQLSSELEVLVDKYQIELEVEK</sequence>
<feature type="domain" description="HAMP" evidence="9">
    <location>
        <begin position="319"/>
        <end position="371"/>
    </location>
</feature>
<dbReference type="InterPro" id="IPR004089">
    <property type="entry name" value="MCPsignal_dom"/>
</dbReference>
<dbReference type="RefSeq" id="WP_192025325.1">
    <property type="nucleotide sequence ID" value="NZ_JACYTN010000007.1"/>
</dbReference>
<evidence type="ECO:0000256" key="2">
    <source>
        <dbReference type="ARBA" id="ARBA00022475"/>
    </source>
</evidence>
<dbReference type="CDD" id="cd18773">
    <property type="entry name" value="PDC1_HK_sensor"/>
    <property type="match status" value="1"/>
</dbReference>
<organism evidence="10 11">
    <name type="scientific">Paenibacillus arenosi</name>
    <dbReference type="NCBI Taxonomy" id="2774142"/>
    <lineage>
        <taxon>Bacteria</taxon>
        <taxon>Bacillati</taxon>
        <taxon>Bacillota</taxon>
        <taxon>Bacilli</taxon>
        <taxon>Bacillales</taxon>
        <taxon>Paenibacillaceae</taxon>
        <taxon>Paenibacillus</taxon>
    </lineage>
</organism>
<evidence type="ECO:0000313" key="10">
    <source>
        <dbReference type="EMBL" id="MBD8498970.1"/>
    </source>
</evidence>
<gene>
    <name evidence="10" type="ORF">IFO66_11710</name>
</gene>
<keyword evidence="2" id="KW-1003">Cell membrane</keyword>
<comment type="similarity">
    <text evidence="5">Belongs to the methyl-accepting chemotaxis (MCP) protein family.</text>
</comment>
<dbReference type="Gene3D" id="3.30.450.20">
    <property type="entry name" value="PAS domain"/>
    <property type="match status" value="1"/>
</dbReference>
<accession>A0ABR9AXV5</accession>
<keyword evidence="11" id="KW-1185">Reference proteome</keyword>
<protein>
    <submittedName>
        <fullName evidence="10">Methyl-accepting chemotaxis protein</fullName>
    </submittedName>
</protein>
<evidence type="ECO:0000256" key="4">
    <source>
        <dbReference type="ARBA" id="ARBA00023224"/>
    </source>
</evidence>
<keyword evidence="7" id="KW-0812">Transmembrane</keyword>
<dbReference type="Gene3D" id="1.10.8.500">
    <property type="entry name" value="HAMP domain in histidine kinase"/>
    <property type="match status" value="1"/>
</dbReference>
<evidence type="ECO:0000259" key="9">
    <source>
        <dbReference type="PROSITE" id="PS50885"/>
    </source>
</evidence>
<dbReference type="Gene3D" id="1.10.287.950">
    <property type="entry name" value="Methyl-accepting chemotaxis protein"/>
    <property type="match status" value="1"/>
</dbReference>
<dbReference type="PANTHER" id="PTHR32089">
    <property type="entry name" value="METHYL-ACCEPTING CHEMOTAXIS PROTEIN MCPB"/>
    <property type="match status" value="1"/>
</dbReference>
<feature type="transmembrane region" description="Helical" evidence="7">
    <location>
        <begin position="297"/>
        <end position="322"/>
    </location>
</feature>
<dbReference type="SUPFAM" id="SSF58104">
    <property type="entry name" value="Methyl-accepting chemotaxis protein (MCP) signaling domain"/>
    <property type="match status" value="1"/>
</dbReference>
<dbReference type="PRINTS" id="PR00260">
    <property type="entry name" value="CHEMTRNSDUCR"/>
</dbReference>
<dbReference type="EMBL" id="JACYTN010000007">
    <property type="protein sequence ID" value="MBD8498970.1"/>
    <property type="molecule type" value="Genomic_DNA"/>
</dbReference>
<keyword evidence="3 7" id="KW-0472">Membrane</keyword>
<dbReference type="InterPro" id="IPR003660">
    <property type="entry name" value="HAMP_dom"/>
</dbReference>
<dbReference type="PROSITE" id="PS50111">
    <property type="entry name" value="CHEMOTAXIS_TRANSDUC_2"/>
    <property type="match status" value="1"/>
</dbReference>
<comment type="subcellular location">
    <subcellularLocation>
        <location evidence="1">Cell membrane</location>
    </subcellularLocation>
</comment>
<dbReference type="CDD" id="cd12912">
    <property type="entry name" value="PDC2_MCP_like"/>
    <property type="match status" value="1"/>
</dbReference>
<dbReference type="CDD" id="cd06225">
    <property type="entry name" value="HAMP"/>
    <property type="match status" value="1"/>
</dbReference>
<evidence type="ECO:0000256" key="6">
    <source>
        <dbReference type="PROSITE-ProRule" id="PRU00284"/>
    </source>
</evidence>
<evidence type="ECO:0000313" key="11">
    <source>
        <dbReference type="Proteomes" id="UP000634529"/>
    </source>
</evidence>
<dbReference type="Pfam" id="PF00672">
    <property type="entry name" value="HAMP"/>
    <property type="match status" value="1"/>
</dbReference>
<dbReference type="SMART" id="SM00304">
    <property type="entry name" value="HAMP"/>
    <property type="match status" value="1"/>
</dbReference>
<keyword evidence="4 6" id="KW-0807">Transducer</keyword>
<dbReference type="InterPro" id="IPR004090">
    <property type="entry name" value="Chemotax_Me-accpt_rcpt"/>
</dbReference>
<dbReference type="SMART" id="SM00283">
    <property type="entry name" value="MA"/>
    <property type="match status" value="1"/>
</dbReference>
<evidence type="ECO:0000259" key="8">
    <source>
        <dbReference type="PROSITE" id="PS50111"/>
    </source>
</evidence>
<dbReference type="Proteomes" id="UP000634529">
    <property type="component" value="Unassembled WGS sequence"/>
</dbReference>
<evidence type="ECO:0000256" key="1">
    <source>
        <dbReference type="ARBA" id="ARBA00004236"/>
    </source>
</evidence>
<dbReference type="Pfam" id="PF00015">
    <property type="entry name" value="MCPsignal"/>
    <property type="match status" value="1"/>
</dbReference>
<feature type="domain" description="Methyl-accepting transducer" evidence="8">
    <location>
        <begin position="390"/>
        <end position="626"/>
    </location>
</feature>
<dbReference type="PROSITE" id="PS50885">
    <property type="entry name" value="HAMP"/>
    <property type="match status" value="1"/>
</dbReference>
<evidence type="ECO:0000256" key="5">
    <source>
        <dbReference type="ARBA" id="ARBA00029447"/>
    </source>
</evidence>
<reference evidence="10 11" key="1">
    <citation type="submission" date="2020-09" db="EMBL/GenBank/DDBJ databases">
        <title>Paenibacillus sp. CAU 1523 isolated from sand of Haeundae Beach.</title>
        <authorList>
            <person name="Kim W."/>
        </authorList>
    </citation>
    <scope>NUCLEOTIDE SEQUENCE [LARGE SCALE GENOMIC DNA]</scope>
    <source>
        <strain evidence="10 11">CAU 1523</strain>
    </source>
</reference>
<proteinExistence type="inferred from homology"/>
<dbReference type="CDD" id="cd11386">
    <property type="entry name" value="MCP_signal"/>
    <property type="match status" value="1"/>
</dbReference>
<dbReference type="PANTHER" id="PTHR32089:SF112">
    <property type="entry name" value="LYSOZYME-LIKE PROTEIN-RELATED"/>
    <property type="match status" value="1"/>
</dbReference>
<feature type="transmembrane region" description="Helical" evidence="7">
    <location>
        <begin position="21"/>
        <end position="45"/>
    </location>
</feature>